<accession>A0AB34ID84</accession>
<feature type="region of interest" description="Disordered" evidence="1">
    <location>
        <begin position="122"/>
        <end position="151"/>
    </location>
</feature>
<name>A0AB34ID84_PRYPA</name>
<proteinExistence type="predicted"/>
<protein>
    <submittedName>
        <fullName evidence="2">Uncharacterized protein</fullName>
    </submittedName>
</protein>
<dbReference type="EMBL" id="JBGBPQ010000028">
    <property type="protein sequence ID" value="KAL1496571.1"/>
    <property type="molecule type" value="Genomic_DNA"/>
</dbReference>
<organism evidence="2 3">
    <name type="scientific">Prymnesium parvum</name>
    <name type="common">Toxic golden alga</name>
    <dbReference type="NCBI Taxonomy" id="97485"/>
    <lineage>
        <taxon>Eukaryota</taxon>
        <taxon>Haptista</taxon>
        <taxon>Haptophyta</taxon>
        <taxon>Prymnesiophyceae</taxon>
        <taxon>Prymnesiales</taxon>
        <taxon>Prymnesiaceae</taxon>
        <taxon>Prymnesium</taxon>
    </lineage>
</organism>
<dbReference type="AlphaFoldDB" id="A0AB34ID84"/>
<gene>
    <name evidence="2" type="ORF">AB1Y20_014176</name>
</gene>
<reference evidence="2 3" key="1">
    <citation type="journal article" date="2024" name="Science">
        <title>Giant polyketide synthase enzymes in the biosynthesis of giant marine polyether toxins.</title>
        <authorList>
            <person name="Fallon T.R."/>
            <person name="Shende V.V."/>
            <person name="Wierzbicki I.H."/>
            <person name="Pendleton A.L."/>
            <person name="Watervoot N.F."/>
            <person name="Auber R.P."/>
            <person name="Gonzalez D.J."/>
            <person name="Wisecaver J.H."/>
            <person name="Moore B.S."/>
        </authorList>
    </citation>
    <scope>NUCLEOTIDE SEQUENCE [LARGE SCALE GENOMIC DNA]</scope>
    <source>
        <strain evidence="2 3">12B1</strain>
    </source>
</reference>
<dbReference type="Proteomes" id="UP001515480">
    <property type="component" value="Unassembled WGS sequence"/>
</dbReference>
<keyword evidence="3" id="KW-1185">Reference proteome</keyword>
<comment type="caution">
    <text evidence="2">The sequence shown here is derived from an EMBL/GenBank/DDBJ whole genome shotgun (WGS) entry which is preliminary data.</text>
</comment>
<evidence type="ECO:0000313" key="2">
    <source>
        <dbReference type="EMBL" id="KAL1496571.1"/>
    </source>
</evidence>
<sequence>MIKDHCSIMSREPRSLHTSDASACRRWRSLASSSSRISSCTSLGITRAFSASCRLRSFIVGPAFDLLGAFFGGAGFLVGGLQGHQLPVIQFSPDREALARFMRCVAREIISHQLDVRRRQVPEVTRSALPPPPLPSPSGTKNPRVDKGRAEAAREVHVIDPNLYFGDDDAASSTPSSGDVVEIHKGLLDGTHDGALPAVLATPVIVPIGRGQSRLRKGRGGSSSQFVERQPTTVLTTVEPSFGDAATVTDDLVKVGGSGESLVAPQAVLPWHPTSFVPEASDSVNDFVLKHLYGLHLTWEAAMRSVHDAEEARKSRHDEKYQTNVKFQPGDRVLGLGG</sequence>
<evidence type="ECO:0000313" key="3">
    <source>
        <dbReference type="Proteomes" id="UP001515480"/>
    </source>
</evidence>
<evidence type="ECO:0000256" key="1">
    <source>
        <dbReference type="SAM" id="MobiDB-lite"/>
    </source>
</evidence>